<accession>A0A679INK2</accession>
<proteinExistence type="predicted"/>
<dbReference type="Pfam" id="PF02378">
    <property type="entry name" value="PTS_EIIC"/>
    <property type="match status" value="1"/>
</dbReference>
<keyword evidence="6 9" id="KW-1133">Transmembrane helix</keyword>
<dbReference type="PANTHER" id="PTHR33989">
    <property type="match status" value="1"/>
</dbReference>
<evidence type="ECO:0000256" key="5">
    <source>
        <dbReference type="ARBA" id="ARBA00022692"/>
    </source>
</evidence>
<dbReference type="KEGG" id="esg:EsVE80_00600"/>
<dbReference type="InterPro" id="IPR004796">
    <property type="entry name" value="PTS_IIC_cello"/>
</dbReference>
<dbReference type="InterPro" id="IPR003352">
    <property type="entry name" value="PTS_EIIC"/>
</dbReference>
<feature type="transmembrane region" description="Helical" evidence="9">
    <location>
        <begin position="64"/>
        <end position="84"/>
    </location>
</feature>
<feature type="transmembrane region" description="Helical" evidence="9">
    <location>
        <begin position="32"/>
        <end position="52"/>
    </location>
</feature>
<evidence type="ECO:0000256" key="8">
    <source>
        <dbReference type="PIRNR" id="PIRNR006351"/>
    </source>
</evidence>
<dbReference type="GO" id="GO:0009401">
    <property type="term" value="P:phosphoenolpyruvate-dependent sugar phosphotransferase system"/>
    <property type="evidence" value="ECO:0007669"/>
    <property type="project" value="InterPro"/>
</dbReference>
<evidence type="ECO:0000256" key="7">
    <source>
        <dbReference type="ARBA" id="ARBA00023136"/>
    </source>
</evidence>
<sequence>MMNKIMDFMTNKFAPKVNKVVKNPWVSAIQDSIMAALPLVFVGSLVTVVSLLKNIFSGLPDFSMISNFSFGMFGLVVSFLIPYYLMEKKGNSGQKLISGATGLVLFMMLLFPTVTAEGNATFILSRFGATGMFLAIISGLFVSCIMNFAAKKSLFDEDTPIPDFVVGWFNSLLPITLILLVGWFITVQMSVDFFEVVVWAFSPLATIVQSYPGFVLSVFIPVFLYTFGISGWVMMPAIYPVYMAGLAANAEAVASGGEAVNIATQETCYAFSSMGGVGTTLALSVMMLLLSKSAQLKAIGKAVFVPSIFNINEPLVFGAPIAFNPYLMVPMWINALIVPTISYVVMSMGMVNIPSQSFLLWYMPYPFTSYLATQDFRAIIVCALIFIITWFVFLPFFKAYDNSLLKQEKIAEEQEAAEARAKAMQASIVQ</sequence>
<dbReference type="GO" id="GO:0005886">
    <property type="term" value="C:plasma membrane"/>
    <property type="evidence" value="ECO:0007669"/>
    <property type="project" value="UniProtKB-SubCell"/>
</dbReference>
<evidence type="ECO:0000256" key="4">
    <source>
        <dbReference type="ARBA" id="ARBA00022597"/>
    </source>
</evidence>
<keyword evidence="7 8" id="KW-0472">Membrane</keyword>
<keyword evidence="12" id="KW-1185">Reference proteome</keyword>
<comment type="function">
    <text evidence="8">The phosphoenolpyruvate-dependent sugar phosphotransferase system (PTS), a major carbohydrate active -transport system, catalyzes the phosphorylation of incoming sugar substrates concomitant with their translocation across the cell membrane.</text>
</comment>
<feature type="transmembrane region" description="Helical" evidence="9">
    <location>
        <begin position="329"/>
        <end position="355"/>
    </location>
</feature>
<dbReference type="GO" id="GO:0008982">
    <property type="term" value="F:protein-N(PI)-phosphohistidine-sugar phosphotransferase activity"/>
    <property type="evidence" value="ECO:0007669"/>
    <property type="project" value="UniProtKB-UniRule"/>
</dbReference>
<keyword evidence="3 8" id="KW-1003">Cell membrane</keyword>
<evidence type="ECO:0000256" key="6">
    <source>
        <dbReference type="ARBA" id="ARBA00022989"/>
    </source>
</evidence>
<comment type="subcellular location">
    <subcellularLocation>
        <location evidence="1">Cell membrane</location>
        <topology evidence="1">Multi-pass membrane protein</topology>
    </subcellularLocation>
</comment>
<feature type="transmembrane region" description="Helical" evidence="9">
    <location>
        <begin position="269"/>
        <end position="290"/>
    </location>
</feature>
<dbReference type="Proteomes" id="UP000502998">
    <property type="component" value="Chromosome"/>
</dbReference>
<organism evidence="11 12">
    <name type="scientific">Enterococcus saigonensis</name>
    <dbReference type="NCBI Taxonomy" id="1805431"/>
    <lineage>
        <taxon>Bacteria</taxon>
        <taxon>Bacillati</taxon>
        <taxon>Bacillota</taxon>
        <taxon>Bacilli</taxon>
        <taxon>Lactobacillales</taxon>
        <taxon>Enterococcaceae</taxon>
        <taxon>Enterococcus</taxon>
    </lineage>
</organism>
<evidence type="ECO:0000256" key="2">
    <source>
        <dbReference type="ARBA" id="ARBA00022448"/>
    </source>
</evidence>
<dbReference type="PANTHER" id="PTHR33989:SF4">
    <property type="entry name" value="PTS SYSTEM N,N'-DIACETYLCHITOBIOSE-SPECIFIC EIIC COMPONENT"/>
    <property type="match status" value="1"/>
</dbReference>
<dbReference type="InterPro" id="IPR004501">
    <property type="entry name" value="PTS_EIIC_3"/>
</dbReference>
<reference evidence="11 12" key="1">
    <citation type="submission" date="2020-02" db="EMBL/GenBank/DDBJ databases">
        <title>Characterization of vanA genotype vancomycin-resistant Enterococcus saigonensis VE80.</title>
        <authorList>
            <person name="Harada T."/>
            <person name="Motooka D."/>
            <person name="Nakamura S."/>
            <person name="Yamamoto Y."/>
            <person name="Kawahara R."/>
            <person name="Kawatsu K."/>
        </authorList>
    </citation>
    <scope>NUCLEOTIDE SEQUENCE [LARGE SCALE GENOMIC DNA]</scope>
    <source>
        <strain evidence="11 12">VE80</strain>
    </source>
</reference>
<dbReference type="GO" id="GO:1902815">
    <property type="term" value="P:N,N'-diacetylchitobiose import"/>
    <property type="evidence" value="ECO:0007669"/>
    <property type="project" value="TreeGrafter"/>
</dbReference>
<evidence type="ECO:0000256" key="3">
    <source>
        <dbReference type="ARBA" id="ARBA00022475"/>
    </source>
</evidence>
<feature type="transmembrane region" description="Helical" evidence="9">
    <location>
        <begin position="127"/>
        <end position="149"/>
    </location>
</feature>
<feature type="transmembrane region" description="Helical" evidence="9">
    <location>
        <begin position="197"/>
        <end position="225"/>
    </location>
</feature>
<feature type="transmembrane region" description="Helical" evidence="9">
    <location>
        <begin position="161"/>
        <end position="185"/>
    </location>
</feature>
<evidence type="ECO:0000256" key="9">
    <source>
        <dbReference type="SAM" id="Phobius"/>
    </source>
</evidence>
<keyword evidence="5 9" id="KW-0812">Transmembrane</keyword>
<evidence type="ECO:0000259" key="10">
    <source>
        <dbReference type="PROSITE" id="PS51105"/>
    </source>
</evidence>
<dbReference type="AlphaFoldDB" id="A0A679INK2"/>
<feature type="domain" description="PTS EIIC type-3" evidence="10">
    <location>
        <begin position="9"/>
        <end position="396"/>
    </location>
</feature>
<dbReference type="EMBL" id="AP022822">
    <property type="protein sequence ID" value="BCA84537.1"/>
    <property type="molecule type" value="Genomic_DNA"/>
</dbReference>
<dbReference type="InterPro" id="IPR051088">
    <property type="entry name" value="PTS_Sugar-EIIC/EIIB"/>
</dbReference>
<feature type="transmembrane region" description="Helical" evidence="9">
    <location>
        <begin position="96"/>
        <end position="115"/>
    </location>
</feature>
<dbReference type="PROSITE" id="PS51105">
    <property type="entry name" value="PTS_EIIC_TYPE_3"/>
    <property type="match status" value="1"/>
</dbReference>
<evidence type="ECO:0000256" key="1">
    <source>
        <dbReference type="ARBA" id="ARBA00004651"/>
    </source>
</evidence>
<name>A0A679INK2_9ENTE</name>
<evidence type="ECO:0000313" key="12">
    <source>
        <dbReference type="Proteomes" id="UP000502998"/>
    </source>
</evidence>
<dbReference type="PIRSF" id="PIRSF006351">
    <property type="entry name" value="PTS_EIIC-Cellobiose"/>
    <property type="match status" value="1"/>
</dbReference>
<feature type="transmembrane region" description="Helical" evidence="9">
    <location>
        <begin position="376"/>
        <end position="397"/>
    </location>
</feature>
<keyword evidence="2 8" id="KW-0813">Transport</keyword>
<protein>
    <recommendedName>
        <fullName evidence="8">Permease IIC component</fullName>
    </recommendedName>
</protein>
<evidence type="ECO:0000313" key="11">
    <source>
        <dbReference type="EMBL" id="BCA84537.1"/>
    </source>
</evidence>
<keyword evidence="4 8" id="KW-0762">Sugar transport</keyword>
<gene>
    <name evidence="11" type="ORF">EsVE80_00600</name>
</gene>